<dbReference type="HOGENOM" id="CLU_3346733_0_0_9"/>
<dbReference type="AlphaFoldDB" id="F8F8K7"/>
<accession>F8F8K7</accession>
<evidence type="ECO:0000313" key="2">
    <source>
        <dbReference type="Proteomes" id="UP000006620"/>
    </source>
</evidence>
<name>F8F8K7_PAEMK</name>
<gene>
    <name evidence="1" type="ordered locus">KNP414_03037</name>
</gene>
<reference evidence="2" key="1">
    <citation type="submission" date="2011-06" db="EMBL/GenBank/DDBJ databases">
        <title>Complete genome sequence of Paenibacillus mucilaginosus KNP414.</title>
        <authorList>
            <person name="Wang J."/>
            <person name="Hu S."/>
            <person name="Hu X."/>
            <person name="Zhang B."/>
            <person name="Dong D."/>
            <person name="Zhang S."/>
            <person name="Zhao K."/>
            <person name="Wu D."/>
        </authorList>
    </citation>
    <scope>NUCLEOTIDE SEQUENCE [LARGE SCALE GENOMIC DNA]</scope>
    <source>
        <strain evidence="2">KNP414</strain>
    </source>
</reference>
<sequence length="37" mass="3730">MKIPMISDSPLPGGPEVLGPPFAGSLLWSGSPGPIRA</sequence>
<reference evidence="1 2" key="2">
    <citation type="journal article" date="2013" name="Genome Announc.">
        <title>Genome Sequence of Growth-Improving Paenibacillus mucilaginosus Strain KNP414.</title>
        <authorList>
            <person name="Lu J.J."/>
            <person name="Wang J.F."/>
            <person name="Hu X.F."/>
        </authorList>
    </citation>
    <scope>NUCLEOTIDE SEQUENCE [LARGE SCALE GENOMIC DNA]</scope>
    <source>
        <strain evidence="1 2">KNP414</strain>
    </source>
</reference>
<dbReference type="EMBL" id="CP002869">
    <property type="protein sequence ID" value="AEI41595.1"/>
    <property type="molecule type" value="Genomic_DNA"/>
</dbReference>
<proteinExistence type="predicted"/>
<dbReference type="Proteomes" id="UP000006620">
    <property type="component" value="Chromosome"/>
</dbReference>
<evidence type="ECO:0000313" key="1">
    <source>
        <dbReference type="EMBL" id="AEI41595.1"/>
    </source>
</evidence>
<dbReference type="KEGG" id="pms:KNP414_03037"/>
<protein>
    <submittedName>
        <fullName evidence="1">Uncharacterized protein</fullName>
    </submittedName>
</protein>
<organism evidence="1 2">
    <name type="scientific">Paenibacillus mucilaginosus (strain KNP414)</name>
    <dbReference type="NCBI Taxonomy" id="1036673"/>
    <lineage>
        <taxon>Bacteria</taxon>
        <taxon>Bacillati</taxon>
        <taxon>Bacillota</taxon>
        <taxon>Bacilli</taxon>
        <taxon>Bacillales</taxon>
        <taxon>Paenibacillaceae</taxon>
        <taxon>Paenibacillus</taxon>
    </lineage>
</organism>